<feature type="domain" description="ABC1 atypical kinase-like" evidence="3">
    <location>
        <begin position="244"/>
        <end position="509"/>
    </location>
</feature>
<dbReference type="InterPro" id="IPR052402">
    <property type="entry name" value="ADCK_kinase"/>
</dbReference>
<feature type="transmembrane region" description="Helical" evidence="2">
    <location>
        <begin position="158"/>
        <end position="179"/>
    </location>
</feature>
<proteinExistence type="inferred from homology"/>
<dbReference type="InterPro" id="IPR011009">
    <property type="entry name" value="Kinase-like_dom_sf"/>
</dbReference>
<dbReference type="STRING" id="29655.A0A0K9P7J9"/>
<dbReference type="InterPro" id="IPR044095">
    <property type="entry name" value="ADCK2_dom"/>
</dbReference>
<keyword evidence="2" id="KW-1133">Transmembrane helix</keyword>
<evidence type="ECO:0000259" key="3">
    <source>
        <dbReference type="Pfam" id="PF03109"/>
    </source>
</evidence>
<evidence type="ECO:0000313" key="5">
    <source>
        <dbReference type="Proteomes" id="UP000036987"/>
    </source>
</evidence>
<dbReference type="OrthoDB" id="1290869at2759"/>
<keyword evidence="2" id="KW-0472">Membrane</keyword>
<keyword evidence="2" id="KW-0812">Transmembrane</keyword>
<dbReference type="InterPro" id="IPR004147">
    <property type="entry name" value="ABC1_dom"/>
</dbReference>
<accession>A0A0K9P7J9</accession>
<dbReference type="PANTHER" id="PTHR45890">
    <property type="entry name" value="AARF DOMAIN CONTAINING KINASE 2 (PREDICTED)"/>
    <property type="match status" value="1"/>
</dbReference>
<protein>
    <submittedName>
        <fullName evidence="4">Protein kinase-like</fullName>
    </submittedName>
</protein>
<dbReference type="Pfam" id="PF03109">
    <property type="entry name" value="ABC1"/>
    <property type="match status" value="1"/>
</dbReference>
<evidence type="ECO:0000256" key="1">
    <source>
        <dbReference type="ARBA" id="ARBA00009670"/>
    </source>
</evidence>
<reference evidence="5" key="1">
    <citation type="journal article" date="2016" name="Nature">
        <title>The genome of the seagrass Zostera marina reveals angiosperm adaptation to the sea.</title>
        <authorList>
            <person name="Olsen J.L."/>
            <person name="Rouze P."/>
            <person name="Verhelst B."/>
            <person name="Lin Y.-C."/>
            <person name="Bayer T."/>
            <person name="Collen J."/>
            <person name="Dattolo E."/>
            <person name="De Paoli E."/>
            <person name="Dittami S."/>
            <person name="Maumus F."/>
            <person name="Michel G."/>
            <person name="Kersting A."/>
            <person name="Lauritano C."/>
            <person name="Lohaus R."/>
            <person name="Toepel M."/>
            <person name="Tonon T."/>
            <person name="Vanneste K."/>
            <person name="Amirebrahimi M."/>
            <person name="Brakel J."/>
            <person name="Bostroem C."/>
            <person name="Chovatia M."/>
            <person name="Grimwood J."/>
            <person name="Jenkins J.W."/>
            <person name="Jueterbock A."/>
            <person name="Mraz A."/>
            <person name="Stam W.T."/>
            <person name="Tice H."/>
            <person name="Bornberg-Bauer E."/>
            <person name="Green P.J."/>
            <person name="Pearson G.A."/>
            <person name="Procaccini G."/>
            <person name="Duarte C.M."/>
            <person name="Schmutz J."/>
            <person name="Reusch T.B.H."/>
            <person name="Van de Peer Y."/>
        </authorList>
    </citation>
    <scope>NUCLEOTIDE SEQUENCE [LARGE SCALE GENOMIC DNA]</scope>
    <source>
        <strain evidence="5">cv. Finnish</strain>
    </source>
</reference>
<sequence>MRYLLTKFTRVAKNESFNSCLAKAKPGKVLSSGSTLQSELFPKFGFLCRHHLFCTLNKSKGNTFKSYHFNRFPINTIAQHAKVASKRFSSSCANIGLSRSPITRIACAVSLACTRYHIIPSALALVIGKIAWNDRVWADADHLPSNDSIYMRAQDGHLFLTSFVYSIFDGFILILRAIYLTILFSPSIAMAPFADRFGVQFRKMWLRTVHHTLEKAGPAFIKWGQWAATRPDLFPTDLCSELTKLHSKAPSHTFAYTKSTIEKAFGRKISDIFEDFEEEPVASGSIAQVHRASLKFRYSNKQKHHALVAVKVRHPGVGESIRRDFLIINIVAKLSNFVPALKWLRLDESVRQFAVFMMSQVDLAREAAHLSRFIYNFRRWKDVSFPKPLYPLVHPAVLVETYEHGESVSHFVDELEGNNRLKSALADIGTNALLKMLLVDNFIHADMHPGNILVRVHANNRSNKRPLKSKPHVVFLDVGMTAELSCNDRVNLLDFFKAVAVRDGRSAAQCTLKLSKQQNCPDPEAFVEEVASKFSFWGTAEGDLVHPADCMHELLEQVRRHRVNIDGNVCTAMVTTLVLEGWQRKLDPDYNMMHTLQTLLFKSDWIQSLRYTIEGLMAP</sequence>
<comment type="caution">
    <text evidence="4">The sequence shown here is derived from an EMBL/GenBank/DDBJ whole genome shotgun (WGS) entry which is preliminary data.</text>
</comment>
<keyword evidence="4" id="KW-0808">Transferase</keyword>
<dbReference type="GO" id="GO:0016301">
    <property type="term" value="F:kinase activity"/>
    <property type="evidence" value="ECO:0007669"/>
    <property type="project" value="UniProtKB-KW"/>
</dbReference>
<comment type="similarity">
    <text evidence="1">Belongs to the protein kinase superfamily. ADCK protein kinase family.</text>
</comment>
<evidence type="ECO:0000256" key="2">
    <source>
        <dbReference type="SAM" id="Phobius"/>
    </source>
</evidence>
<dbReference type="SUPFAM" id="SSF56112">
    <property type="entry name" value="Protein kinase-like (PK-like)"/>
    <property type="match status" value="1"/>
</dbReference>
<gene>
    <name evidence="4" type="ORF">ZOSMA_37G00090</name>
</gene>
<dbReference type="EMBL" id="LFYR01001173">
    <property type="protein sequence ID" value="KMZ64130.1"/>
    <property type="molecule type" value="Genomic_DNA"/>
</dbReference>
<dbReference type="AlphaFoldDB" id="A0A0K9P7J9"/>
<keyword evidence="5" id="KW-1185">Reference proteome</keyword>
<dbReference type="OMA" id="SMVRTHH"/>
<organism evidence="4 5">
    <name type="scientific">Zostera marina</name>
    <name type="common">Eelgrass</name>
    <dbReference type="NCBI Taxonomy" id="29655"/>
    <lineage>
        <taxon>Eukaryota</taxon>
        <taxon>Viridiplantae</taxon>
        <taxon>Streptophyta</taxon>
        <taxon>Embryophyta</taxon>
        <taxon>Tracheophyta</taxon>
        <taxon>Spermatophyta</taxon>
        <taxon>Magnoliopsida</taxon>
        <taxon>Liliopsida</taxon>
        <taxon>Zosteraceae</taxon>
        <taxon>Zostera</taxon>
    </lineage>
</organism>
<name>A0A0K9P7J9_ZOSMR</name>
<dbReference type="Proteomes" id="UP000036987">
    <property type="component" value="Unassembled WGS sequence"/>
</dbReference>
<dbReference type="PANTHER" id="PTHR45890:SF1">
    <property type="entry name" value="AARF DOMAIN CONTAINING KINASE 2"/>
    <property type="match status" value="1"/>
</dbReference>
<evidence type="ECO:0000313" key="4">
    <source>
        <dbReference type="EMBL" id="KMZ64130.1"/>
    </source>
</evidence>
<dbReference type="CDD" id="cd13971">
    <property type="entry name" value="ADCK2-like"/>
    <property type="match status" value="1"/>
</dbReference>
<keyword evidence="4" id="KW-0418">Kinase</keyword>